<accession>M0MC74</accession>
<protein>
    <submittedName>
        <fullName evidence="3">DSBA oxidoreductase</fullName>
    </submittedName>
</protein>
<dbReference type="EMBL" id="AOMD01000030">
    <property type="protein sequence ID" value="EMA43346.1"/>
    <property type="molecule type" value="Genomic_DNA"/>
</dbReference>
<feature type="compositionally biased region" description="Basic and acidic residues" evidence="1">
    <location>
        <begin position="49"/>
        <end position="63"/>
    </location>
</feature>
<dbReference type="Gene3D" id="3.40.30.10">
    <property type="entry name" value="Glutaredoxin"/>
    <property type="match status" value="1"/>
</dbReference>
<evidence type="ECO:0000313" key="3">
    <source>
        <dbReference type="EMBL" id="EMA43346.1"/>
    </source>
</evidence>
<reference evidence="3 4" key="1">
    <citation type="journal article" date="2014" name="PLoS Genet.">
        <title>Phylogenetically driven sequencing of extremely halophilic archaea reveals strategies for static and dynamic osmo-response.</title>
        <authorList>
            <person name="Becker E.A."/>
            <person name="Seitzer P.M."/>
            <person name="Tritt A."/>
            <person name="Larsen D."/>
            <person name="Krusor M."/>
            <person name="Yao A.I."/>
            <person name="Wu D."/>
            <person name="Madern D."/>
            <person name="Eisen J.A."/>
            <person name="Darling A.E."/>
            <person name="Facciotti M.T."/>
        </authorList>
    </citation>
    <scope>NUCLEOTIDE SEQUENCE [LARGE SCALE GENOMIC DNA]</scope>
    <source>
        <strain evidence="3 4">DSM 5350</strain>
    </source>
</reference>
<evidence type="ECO:0000256" key="1">
    <source>
        <dbReference type="SAM" id="MobiDB-lite"/>
    </source>
</evidence>
<dbReference type="GO" id="GO:0016491">
    <property type="term" value="F:oxidoreductase activity"/>
    <property type="evidence" value="ECO:0007669"/>
    <property type="project" value="InterPro"/>
</dbReference>
<dbReference type="RefSeq" id="WP_006078906.1">
    <property type="nucleotide sequence ID" value="NZ_AOMD01000030.1"/>
</dbReference>
<dbReference type="SUPFAM" id="SSF52833">
    <property type="entry name" value="Thioredoxin-like"/>
    <property type="match status" value="1"/>
</dbReference>
<dbReference type="OrthoDB" id="359198at2157"/>
<proteinExistence type="predicted"/>
<evidence type="ECO:0000313" key="4">
    <source>
        <dbReference type="Proteomes" id="UP000011669"/>
    </source>
</evidence>
<dbReference type="PATRIC" id="fig|1227455.4.peg.3103"/>
<gene>
    <name evidence="3" type="ORF">C449_15247</name>
</gene>
<feature type="region of interest" description="Disordered" evidence="1">
    <location>
        <begin position="49"/>
        <end position="78"/>
    </location>
</feature>
<dbReference type="PANTHER" id="PTHR13887:SF41">
    <property type="entry name" value="THIOREDOXIN SUPERFAMILY PROTEIN"/>
    <property type="match status" value="1"/>
</dbReference>
<sequence>MSHDTVASDADPNADTLTMYADYVCPFCYLGEASLAQYREERDEPLNVEWHPFDLRSRERGPDGEIDPAADSGKDDEYYEQARENVRRLQEEYDVEMSLEIAEDVDSKNAQQAALFVREEYPEAFATFHERVFDALWQDERDIGDPDVLAEIAADVGSADGEGIDPDALRAAIDDPERETALEKRFREAQQTGITGVPTFAYDGHAARGAVPPEHLRRLIEG</sequence>
<dbReference type="PANTHER" id="PTHR13887">
    <property type="entry name" value="GLUTATHIONE S-TRANSFERASE KAPPA"/>
    <property type="match status" value="1"/>
</dbReference>
<dbReference type="STRING" id="1227455.C449_15247"/>
<dbReference type="InterPro" id="IPR036249">
    <property type="entry name" value="Thioredoxin-like_sf"/>
</dbReference>
<dbReference type="InterPro" id="IPR001853">
    <property type="entry name" value="DSBA-like_thioredoxin_dom"/>
</dbReference>
<dbReference type="Pfam" id="PF01323">
    <property type="entry name" value="DSBA"/>
    <property type="match status" value="1"/>
</dbReference>
<feature type="domain" description="DSBA-like thioredoxin" evidence="2">
    <location>
        <begin position="16"/>
        <end position="220"/>
    </location>
</feature>
<evidence type="ECO:0000259" key="2">
    <source>
        <dbReference type="Pfam" id="PF01323"/>
    </source>
</evidence>
<name>M0MC74_9EURY</name>
<keyword evidence="4" id="KW-1185">Reference proteome</keyword>
<dbReference type="Proteomes" id="UP000011669">
    <property type="component" value="Unassembled WGS sequence"/>
</dbReference>
<organism evidence="3 4">
    <name type="scientific">Halococcus saccharolyticus DSM 5350</name>
    <dbReference type="NCBI Taxonomy" id="1227455"/>
    <lineage>
        <taxon>Archaea</taxon>
        <taxon>Methanobacteriati</taxon>
        <taxon>Methanobacteriota</taxon>
        <taxon>Stenosarchaea group</taxon>
        <taxon>Halobacteria</taxon>
        <taxon>Halobacteriales</taxon>
        <taxon>Halococcaceae</taxon>
        <taxon>Halococcus</taxon>
    </lineage>
</organism>
<dbReference type="InParanoid" id="M0MC74"/>
<dbReference type="AlphaFoldDB" id="M0MC74"/>
<comment type="caution">
    <text evidence="3">The sequence shown here is derived from an EMBL/GenBank/DDBJ whole genome shotgun (WGS) entry which is preliminary data.</text>
</comment>